<feature type="domain" description="HTH araC/xylS-type" evidence="4">
    <location>
        <begin position="212"/>
        <end position="312"/>
    </location>
</feature>
<sequence length="320" mass="34679">MALVLESTAHPPRDRAELVQEVIARSGVRRRVEPKAPAESVDIRAEAWQLGSTGVLRTVGTALTLTRTARDVRRDAPELVGIALARSGCTYSAHGTDQRLGRDGVVLVDFTSPYAFSHAGPRMSTIVAHISHADLGLSADVVRAAVPRLAGSELLPLVRAHLVHMSGAIGELGASPVVTADLGAATADLTRALVVSATGHREREVLGETLRARVVAHVRAHLGDRDLTPGRIAAAHHVSLRTLYNVWGDQEETLAAWILRERLERVRRELTFLPSDVTIFAVARRWGFVDAGHFGRRFRNAYGLTPSEWVRRSRPATAGA</sequence>
<keyword evidence="2" id="KW-0238">DNA-binding</keyword>
<reference evidence="6" key="1">
    <citation type="journal article" date="2019" name="Int. J. Syst. Evol. Microbiol.">
        <title>The Global Catalogue of Microorganisms (GCM) 10K type strain sequencing project: providing services to taxonomists for standard genome sequencing and annotation.</title>
        <authorList>
            <consortium name="The Broad Institute Genomics Platform"/>
            <consortium name="The Broad Institute Genome Sequencing Center for Infectious Disease"/>
            <person name="Wu L."/>
            <person name="Ma J."/>
        </authorList>
    </citation>
    <scope>NUCLEOTIDE SEQUENCE [LARGE SCALE GENOMIC DNA]</scope>
    <source>
        <strain evidence="6">CCUG 50347</strain>
    </source>
</reference>
<dbReference type="InterPro" id="IPR018060">
    <property type="entry name" value="HTH_AraC"/>
</dbReference>
<gene>
    <name evidence="5" type="ORF">ACFPEL_09770</name>
</gene>
<dbReference type="RefSeq" id="WP_274191485.1">
    <property type="nucleotide sequence ID" value="NZ_BAABHN010000020.1"/>
</dbReference>
<dbReference type="PROSITE" id="PS01124">
    <property type="entry name" value="HTH_ARAC_FAMILY_2"/>
    <property type="match status" value="1"/>
</dbReference>
<dbReference type="InterPro" id="IPR050204">
    <property type="entry name" value="AraC_XylS_family_regulators"/>
</dbReference>
<keyword evidence="1" id="KW-0805">Transcription regulation</keyword>
<dbReference type="PANTHER" id="PTHR46796:SF6">
    <property type="entry name" value="ARAC SUBFAMILY"/>
    <property type="match status" value="1"/>
</dbReference>
<evidence type="ECO:0000259" key="4">
    <source>
        <dbReference type="PROSITE" id="PS01124"/>
    </source>
</evidence>
<keyword evidence="6" id="KW-1185">Reference proteome</keyword>
<organism evidence="5 6">
    <name type="scientific">Actinomycetospora chibensis</name>
    <dbReference type="NCBI Taxonomy" id="663606"/>
    <lineage>
        <taxon>Bacteria</taxon>
        <taxon>Bacillati</taxon>
        <taxon>Actinomycetota</taxon>
        <taxon>Actinomycetes</taxon>
        <taxon>Pseudonocardiales</taxon>
        <taxon>Pseudonocardiaceae</taxon>
        <taxon>Actinomycetospora</taxon>
    </lineage>
</organism>
<evidence type="ECO:0000313" key="6">
    <source>
        <dbReference type="Proteomes" id="UP001595909"/>
    </source>
</evidence>
<dbReference type="EMBL" id="JBHSIM010000020">
    <property type="protein sequence ID" value="MFC4832697.1"/>
    <property type="molecule type" value="Genomic_DNA"/>
</dbReference>
<dbReference type="SUPFAM" id="SSF46689">
    <property type="entry name" value="Homeodomain-like"/>
    <property type="match status" value="1"/>
</dbReference>
<dbReference type="Pfam" id="PF12833">
    <property type="entry name" value="HTH_18"/>
    <property type="match status" value="1"/>
</dbReference>
<evidence type="ECO:0000313" key="5">
    <source>
        <dbReference type="EMBL" id="MFC4832697.1"/>
    </source>
</evidence>
<dbReference type="InterPro" id="IPR018062">
    <property type="entry name" value="HTH_AraC-typ_CS"/>
</dbReference>
<accession>A0ABV9RHN6</accession>
<evidence type="ECO:0000256" key="3">
    <source>
        <dbReference type="ARBA" id="ARBA00023163"/>
    </source>
</evidence>
<evidence type="ECO:0000256" key="1">
    <source>
        <dbReference type="ARBA" id="ARBA00023015"/>
    </source>
</evidence>
<dbReference type="InterPro" id="IPR009057">
    <property type="entry name" value="Homeodomain-like_sf"/>
</dbReference>
<dbReference type="PANTHER" id="PTHR46796">
    <property type="entry name" value="HTH-TYPE TRANSCRIPTIONAL ACTIVATOR RHAS-RELATED"/>
    <property type="match status" value="1"/>
</dbReference>
<dbReference type="PROSITE" id="PS00041">
    <property type="entry name" value="HTH_ARAC_FAMILY_1"/>
    <property type="match status" value="1"/>
</dbReference>
<dbReference type="Proteomes" id="UP001595909">
    <property type="component" value="Unassembled WGS sequence"/>
</dbReference>
<name>A0ABV9RHN6_9PSEU</name>
<proteinExistence type="predicted"/>
<evidence type="ECO:0000256" key="2">
    <source>
        <dbReference type="ARBA" id="ARBA00023125"/>
    </source>
</evidence>
<keyword evidence="3" id="KW-0804">Transcription</keyword>
<dbReference type="Gene3D" id="1.10.10.60">
    <property type="entry name" value="Homeodomain-like"/>
    <property type="match status" value="1"/>
</dbReference>
<comment type="caution">
    <text evidence="5">The sequence shown here is derived from an EMBL/GenBank/DDBJ whole genome shotgun (WGS) entry which is preliminary data.</text>
</comment>
<dbReference type="SMART" id="SM00342">
    <property type="entry name" value="HTH_ARAC"/>
    <property type="match status" value="1"/>
</dbReference>
<protein>
    <submittedName>
        <fullName evidence="5">Helix-turn-helix domain-containing protein</fullName>
    </submittedName>
</protein>